<dbReference type="Proteomes" id="UP001444661">
    <property type="component" value="Unassembled WGS sequence"/>
</dbReference>
<organism evidence="2 3">
    <name type="scientific">Apiospora rasikravindrae</name>
    <dbReference type="NCBI Taxonomy" id="990691"/>
    <lineage>
        <taxon>Eukaryota</taxon>
        <taxon>Fungi</taxon>
        <taxon>Dikarya</taxon>
        <taxon>Ascomycota</taxon>
        <taxon>Pezizomycotina</taxon>
        <taxon>Sordariomycetes</taxon>
        <taxon>Xylariomycetidae</taxon>
        <taxon>Amphisphaeriales</taxon>
        <taxon>Apiosporaceae</taxon>
        <taxon>Apiospora</taxon>
    </lineage>
</organism>
<dbReference type="EMBL" id="JAQQWK010000002">
    <property type="protein sequence ID" value="KAK8052481.1"/>
    <property type="molecule type" value="Genomic_DNA"/>
</dbReference>
<evidence type="ECO:0000313" key="2">
    <source>
        <dbReference type="EMBL" id="KAK8052481.1"/>
    </source>
</evidence>
<feature type="region of interest" description="Disordered" evidence="1">
    <location>
        <begin position="154"/>
        <end position="183"/>
    </location>
</feature>
<comment type="caution">
    <text evidence="2">The sequence shown here is derived from an EMBL/GenBank/DDBJ whole genome shotgun (WGS) entry which is preliminary data.</text>
</comment>
<protein>
    <submittedName>
        <fullName evidence="2">Uncharacterized protein</fullName>
    </submittedName>
</protein>
<sequence length="814" mass="91472">MHLGLYHQHLALKNPILGKQYSEGDVLNLKYGDRVEFEFQNQTGSRLYATILYFSASFGVFQIWPSNTRYEEVGLQGRIKIRFNWDVKDVKPHLSNIHETLRVVASPVPTSFLPLVTSEIEQDSEGYSNLSAPDSGSAKEPLLDMLSELDSPLKQKDIRGRAKQSSRKTMDLPAERAPPTVESVEGQIQVLAPLLAEIDHGPSISNNALLAASEQCQQAAAELDAFATDLSNQLQSSKGFKGRCRSLRVVLQKGTLARHEKRVQATMQMLMLALQLTSLCRQNGLIKLQQSQPGIIAAEVISSLAIARSAEESSEAKSQAMGSNPPELGLNKFSTTEVTVLKRMGMFPSTTTIGLEWLTGSIRVQTPDNDTTTEKEQEGHSRETSCLIRVRLPRWLSERALDSFFHKNPISWTHVLIPYHVRGLDSNAGARIRHIMREDSVQELKRSLQSGEVALRDRFVHQRSASAEIPSSFEDCLFSLALGEGAWNIGNYLEEMGLSPEIRIMVSVEWNNHSVGAYSRRDLLQKLDDEFFFNTSLSSFTGTVKEFQVLRRAFWPDSQFFHGSFADTRDEIAGHIILDWEANSIDPFLQREKIRQIIPHPGSIHSGSHLRCLTTKVFGHVERAIGRSTVDRDTSVRDTCAELWVELANAGFTGHCQELLQRIPGQSYEGLRRQPSPGWLLNLLSGISHGLTGFFQESIASERRCTYMRFNTAMNEAIKVYLEMLQTCGVDLASVCGSEVPLWEAQARRWRNGHPIIETCRLTLYYIGLTHGPNPEDWRFFTAENTEAYAGDFWDMVDPSPLWMPGGWVEEDMG</sequence>
<gene>
    <name evidence="2" type="ORF">PG993_003866</name>
</gene>
<proteinExistence type="predicted"/>
<keyword evidence="3" id="KW-1185">Reference proteome</keyword>
<evidence type="ECO:0000313" key="3">
    <source>
        <dbReference type="Proteomes" id="UP001444661"/>
    </source>
</evidence>
<name>A0ABR1U0Q4_9PEZI</name>
<accession>A0ABR1U0Q4</accession>
<reference evidence="2 3" key="1">
    <citation type="submission" date="2023-01" db="EMBL/GenBank/DDBJ databases">
        <title>Analysis of 21 Apiospora genomes using comparative genomics revels a genus with tremendous synthesis potential of carbohydrate active enzymes and secondary metabolites.</title>
        <authorList>
            <person name="Sorensen T."/>
        </authorList>
    </citation>
    <scope>NUCLEOTIDE SEQUENCE [LARGE SCALE GENOMIC DNA]</scope>
    <source>
        <strain evidence="2 3">CBS 33761</strain>
    </source>
</reference>
<evidence type="ECO:0000256" key="1">
    <source>
        <dbReference type="SAM" id="MobiDB-lite"/>
    </source>
</evidence>